<feature type="region of interest" description="Disordered" evidence="1">
    <location>
        <begin position="1"/>
        <end position="36"/>
    </location>
</feature>
<feature type="domain" description="N-acyltransferase N-terminal" evidence="2">
    <location>
        <begin position="9"/>
        <end position="144"/>
    </location>
</feature>
<evidence type="ECO:0000313" key="4">
    <source>
        <dbReference type="EMBL" id="KAF4406927.1"/>
    </source>
</evidence>
<feature type="compositionally biased region" description="Basic and acidic residues" evidence="1">
    <location>
        <begin position="9"/>
        <end position="36"/>
    </location>
</feature>
<proteinExistence type="predicted"/>
<comment type="caution">
    <text evidence="4">The sequence shown here is derived from an EMBL/GenBank/DDBJ whole genome shotgun (WGS) entry which is preliminary data.</text>
</comment>
<dbReference type="RefSeq" id="WP_156206985.1">
    <property type="nucleotide sequence ID" value="NZ_WHPN01000344.1"/>
</dbReference>
<dbReference type="Proteomes" id="UP000621266">
    <property type="component" value="Unassembled WGS sequence"/>
</dbReference>
<dbReference type="Pfam" id="PF18082">
    <property type="entry name" value="NAT_N"/>
    <property type="match status" value="1"/>
</dbReference>
<evidence type="ECO:0000256" key="1">
    <source>
        <dbReference type="SAM" id="MobiDB-lite"/>
    </source>
</evidence>
<sequence>MPDLPSDAEAERLLDRLGVSPRDRDETLQARPDPSRHPELWRHLERCCHDVTSHMGSGLPPHGYRGLPAMPTATDPVALHLYVWLHLAVLPETLRFHARLGIDPGTSWETLSSLGAALAEHRAVHGLGGIGRFGQWCPPLQLRGAEYRLGRLAFDRGRGEGPDGTTEFLLHIHVPPGAPLSPDACGESLDRARLFFGRHFAGEPVGHFVCHSWLLDPQLTEYLPERSNIVRFLRRFELKPLVPGEHDRADGDMLEHVFGRPGRDGPVGAELLAELPRDTALREAYVTHLRSGRHWHARTGWIAHRPAVGRPSPPTAAAPVTARG</sequence>
<organism evidence="4 5">
    <name type="scientific">Streptomyces lycii</name>
    <dbReference type="NCBI Taxonomy" id="2654337"/>
    <lineage>
        <taxon>Bacteria</taxon>
        <taxon>Bacillati</taxon>
        <taxon>Actinomycetota</taxon>
        <taxon>Actinomycetes</taxon>
        <taxon>Kitasatosporales</taxon>
        <taxon>Streptomycetaceae</taxon>
        <taxon>Streptomyces</taxon>
    </lineage>
</organism>
<dbReference type="InterPro" id="IPR041273">
    <property type="entry name" value="NAT_N"/>
</dbReference>
<dbReference type="InterPro" id="IPR041644">
    <property type="entry name" value="GNAT_C"/>
</dbReference>
<evidence type="ECO:0000259" key="3">
    <source>
        <dbReference type="Pfam" id="PF18164"/>
    </source>
</evidence>
<reference evidence="4 5" key="1">
    <citation type="submission" date="2019-10" db="EMBL/GenBank/DDBJ databases">
        <title>Streptomyces tenebrisbrunneis sp.nov., an endogenous actinomycete isolated from of Lycium ruthenicum.</title>
        <authorList>
            <person name="Ma L."/>
        </authorList>
    </citation>
    <scope>NUCLEOTIDE SEQUENCE [LARGE SCALE GENOMIC DNA]</scope>
    <source>
        <strain evidence="4 5">TRM 66187</strain>
    </source>
</reference>
<gene>
    <name evidence="4" type="ORF">GCU69_22430</name>
</gene>
<evidence type="ECO:0000313" key="5">
    <source>
        <dbReference type="Proteomes" id="UP000621266"/>
    </source>
</evidence>
<feature type="domain" description="GNAT-like C-terminal" evidence="3">
    <location>
        <begin position="147"/>
        <end position="302"/>
    </location>
</feature>
<keyword evidence="5" id="KW-1185">Reference proteome</keyword>
<dbReference type="Gene3D" id="3.40.630.120">
    <property type="match status" value="1"/>
</dbReference>
<name>A0ABQ7FI46_9ACTN</name>
<protein>
    <submittedName>
        <fullName evidence="4">DUF5596 domain-containing protein</fullName>
    </submittedName>
</protein>
<dbReference type="Pfam" id="PF18164">
    <property type="entry name" value="GNAT_C"/>
    <property type="match status" value="1"/>
</dbReference>
<accession>A0ABQ7FI46</accession>
<dbReference type="EMBL" id="WHPN01000344">
    <property type="protein sequence ID" value="KAF4406927.1"/>
    <property type="molecule type" value="Genomic_DNA"/>
</dbReference>
<evidence type="ECO:0000259" key="2">
    <source>
        <dbReference type="Pfam" id="PF18082"/>
    </source>
</evidence>